<dbReference type="AlphaFoldDB" id="K5EBX8"/>
<protein>
    <recommendedName>
        <fullName evidence="3">PDZ domain-containing protein</fullName>
    </recommendedName>
</protein>
<sequence>MFEDACLPAELAGSNQRLVPILTLSKSTNVVGSDALFSVTSDEVRSNIQLITNSQGVLMKRLLPVSALCLGLSVFGLQASRADQPVVGAPPEKIDAADSLHPDWKVQFAPVPELLRMHCPMIAPGHGLVVERVGDVKDAPFRLKRGDVLMSVDGMPVIERDDAPKLARMHVLVLRRGQMTPIGNPGQSQFNQSMPRMSQWAFPGRTTASVSTSAFAGSNESVSVSQNGDQVSVSLDLPNLHPAPLRYQGTRDQIEDEVRNSNLAPAVRRRVLEAIDR</sequence>
<evidence type="ECO:0000313" key="2">
    <source>
        <dbReference type="Proteomes" id="UP000007993"/>
    </source>
</evidence>
<comment type="caution">
    <text evidence="1">The sequence shown here is derived from an EMBL/GenBank/DDBJ whole genome shotgun (WGS) entry which is preliminary data.</text>
</comment>
<dbReference type="PATRIC" id="fig|993517.3.peg.1394"/>
<name>K5EBX8_RHOBT</name>
<dbReference type="Proteomes" id="UP000007993">
    <property type="component" value="Unassembled WGS sequence"/>
</dbReference>
<reference evidence="1 2" key="1">
    <citation type="journal article" date="2013" name="Mar. Genomics">
        <title>Expression of sulfatases in Rhodopirellula baltica and the diversity of sulfatases in the genus Rhodopirellula.</title>
        <authorList>
            <person name="Wegner C.E."/>
            <person name="Richter-Heitmann T."/>
            <person name="Klindworth A."/>
            <person name="Klockow C."/>
            <person name="Richter M."/>
            <person name="Achstetter T."/>
            <person name="Glockner F.O."/>
            <person name="Harder J."/>
        </authorList>
    </citation>
    <scope>NUCLEOTIDE SEQUENCE [LARGE SCALE GENOMIC DNA]</scope>
    <source>
        <strain evidence="1 2">SH28</strain>
    </source>
</reference>
<organism evidence="1 2">
    <name type="scientific">Rhodopirellula baltica SH28</name>
    <dbReference type="NCBI Taxonomy" id="993517"/>
    <lineage>
        <taxon>Bacteria</taxon>
        <taxon>Pseudomonadati</taxon>
        <taxon>Planctomycetota</taxon>
        <taxon>Planctomycetia</taxon>
        <taxon>Pirellulales</taxon>
        <taxon>Pirellulaceae</taxon>
        <taxon>Rhodopirellula</taxon>
    </lineage>
</organism>
<gene>
    <name evidence="1" type="ORF">RBSH_01275</name>
</gene>
<dbReference type="EMBL" id="AMCW01000030">
    <property type="protein sequence ID" value="EKK03356.1"/>
    <property type="molecule type" value="Genomic_DNA"/>
</dbReference>
<accession>K5EBX8</accession>
<proteinExistence type="predicted"/>
<evidence type="ECO:0000313" key="1">
    <source>
        <dbReference type="EMBL" id="EKK03356.1"/>
    </source>
</evidence>
<evidence type="ECO:0008006" key="3">
    <source>
        <dbReference type="Google" id="ProtNLM"/>
    </source>
</evidence>